<dbReference type="Pfam" id="PF01471">
    <property type="entry name" value="PG_binding_1"/>
    <property type="match status" value="1"/>
</dbReference>
<feature type="region of interest" description="Disordered" evidence="1">
    <location>
        <begin position="349"/>
        <end position="397"/>
    </location>
</feature>
<dbReference type="SUPFAM" id="SSF47090">
    <property type="entry name" value="PGBD-like"/>
    <property type="match status" value="1"/>
</dbReference>
<dbReference type="InterPro" id="IPR036366">
    <property type="entry name" value="PGBDSf"/>
</dbReference>
<dbReference type="Gene3D" id="1.10.101.10">
    <property type="entry name" value="PGBD-like superfamily/PGBD"/>
    <property type="match status" value="1"/>
</dbReference>
<dbReference type="InterPro" id="IPR002477">
    <property type="entry name" value="Peptidoglycan-bd-like"/>
</dbReference>
<dbReference type="Proteomes" id="UP001431217">
    <property type="component" value="Unassembled WGS sequence"/>
</dbReference>
<feature type="domain" description="Peptidoglycan binding-like" evidence="2">
    <location>
        <begin position="231"/>
        <end position="290"/>
    </location>
</feature>
<keyword evidence="4" id="KW-1185">Reference proteome</keyword>
<evidence type="ECO:0000259" key="2">
    <source>
        <dbReference type="Pfam" id="PF01471"/>
    </source>
</evidence>
<protein>
    <submittedName>
        <fullName evidence="3">Peptidoglycan-binding protein</fullName>
    </submittedName>
</protein>
<organism evidence="3 4">
    <name type="scientific">Luteimonas galliterrae</name>
    <dbReference type="NCBI Taxonomy" id="2940486"/>
    <lineage>
        <taxon>Bacteria</taxon>
        <taxon>Pseudomonadati</taxon>
        <taxon>Pseudomonadota</taxon>
        <taxon>Gammaproteobacteria</taxon>
        <taxon>Lysobacterales</taxon>
        <taxon>Lysobacteraceae</taxon>
        <taxon>Luteimonas</taxon>
    </lineage>
</organism>
<evidence type="ECO:0000313" key="3">
    <source>
        <dbReference type="EMBL" id="MCL1634994.1"/>
    </source>
</evidence>
<name>A0ABT0MJD9_9GAMM</name>
<feature type="compositionally biased region" description="Basic and acidic residues" evidence="1">
    <location>
        <begin position="358"/>
        <end position="367"/>
    </location>
</feature>
<evidence type="ECO:0000313" key="4">
    <source>
        <dbReference type="Proteomes" id="UP001431217"/>
    </source>
</evidence>
<sequence length="469" mass="53265">MNNERKQYRITELGPPEVFEGVQFNRDVTSLGSLATHHPGDNFNGRLEDGVPRYFQNVQTRSYAFISRELQEVEALRTDEYRSLKRNQILLVKDFILEHPDHPAASAAARKVDVPSPVAGYIGRIDVSQGLVDVYDKKYGDVIARVRHMRDISEAVAVGQTVEYGQTLGTQSDVKTKKKHVHLEMDTRYYQQFENYIADLVSGRLPVEPGHRKGIQPLPVIDDGVMRLGESGERVTAVQRALVADGYRAVGDKSIEVDGVYRPNMQGAVLAFQQDHRLPQTGDIDPATYQLALRVSLDKQLGPVERSVGLEAVLPPRNDFFQELHDIERGLDPAYTLRPEHAQFCYPPDPARTGRAPQYHDHPDHRPNLPPTLEPTINQHRNRQPFNQTEPDSLSRGPFNDPYLDRAYAAAINGNSAELDRIGLEFIQSQEGQRMLQWGEELYAQQMEQQRQAQEQQMMQERQGPVMTR</sequence>
<dbReference type="EMBL" id="JAMBEP010000001">
    <property type="protein sequence ID" value="MCL1634994.1"/>
    <property type="molecule type" value="Genomic_DNA"/>
</dbReference>
<dbReference type="Gene3D" id="2.70.70.10">
    <property type="entry name" value="Glucose Permease (Domain IIA)"/>
    <property type="match status" value="1"/>
</dbReference>
<proteinExistence type="predicted"/>
<accession>A0ABT0MJD9</accession>
<dbReference type="InterPro" id="IPR011055">
    <property type="entry name" value="Dup_hybrid_motif"/>
</dbReference>
<dbReference type="InterPro" id="IPR036365">
    <property type="entry name" value="PGBD-like_sf"/>
</dbReference>
<reference evidence="3 4" key="1">
    <citation type="submission" date="2022-05" db="EMBL/GenBank/DDBJ databases">
        <title>Luteimonas sp. SX5, whole genome shotgun sequencing project.</title>
        <authorList>
            <person name="Zhao G."/>
            <person name="Shen L."/>
        </authorList>
    </citation>
    <scope>NUCLEOTIDE SEQUENCE [LARGE SCALE GENOMIC DNA]</scope>
    <source>
        <strain evidence="3 4">SX5</strain>
    </source>
</reference>
<feature type="compositionally biased region" description="Polar residues" evidence="1">
    <location>
        <begin position="375"/>
        <end position="392"/>
    </location>
</feature>
<dbReference type="RefSeq" id="WP_249473871.1">
    <property type="nucleotide sequence ID" value="NZ_JAMBEP010000001.1"/>
</dbReference>
<evidence type="ECO:0000256" key="1">
    <source>
        <dbReference type="SAM" id="MobiDB-lite"/>
    </source>
</evidence>
<comment type="caution">
    <text evidence="3">The sequence shown here is derived from an EMBL/GenBank/DDBJ whole genome shotgun (WGS) entry which is preliminary data.</text>
</comment>
<gene>
    <name evidence="3" type="ORF">M2650_10175</name>
</gene>